<organism evidence="1 3">
    <name type="scientific">Rotaria magnacalcarata</name>
    <dbReference type="NCBI Taxonomy" id="392030"/>
    <lineage>
        <taxon>Eukaryota</taxon>
        <taxon>Metazoa</taxon>
        <taxon>Spiralia</taxon>
        <taxon>Gnathifera</taxon>
        <taxon>Rotifera</taxon>
        <taxon>Eurotatoria</taxon>
        <taxon>Bdelloidea</taxon>
        <taxon>Philodinida</taxon>
        <taxon>Philodinidae</taxon>
        <taxon>Rotaria</taxon>
    </lineage>
</organism>
<dbReference type="Proteomes" id="UP000676336">
    <property type="component" value="Unassembled WGS sequence"/>
</dbReference>
<gene>
    <name evidence="1" type="ORF">SMN809_LOCUS27469</name>
    <name evidence="2" type="ORF">SMN809_LOCUS27470</name>
</gene>
<evidence type="ECO:0000313" key="1">
    <source>
        <dbReference type="EMBL" id="CAF4333187.1"/>
    </source>
</evidence>
<evidence type="ECO:0000313" key="2">
    <source>
        <dbReference type="EMBL" id="CAF4333237.1"/>
    </source>
</evidence>
<feature type="non-terminal residue" evidence="1">
    <location>
        <position position="1"/>
    </location>
</feature>
<comment type="caution">
    <text evidence="1">The sequence shown here is derived from an EMBL/GenBank/DDBJ whole genome shotgun (WGS) entry which is preliminary data.</text>
</comment>
<proteinExistence type="predicted"/>
<dbReference type="EMBL" id="CAJOBI010042924">
    <property type="protein sequence ID" value="CAF4333187.1"/>
    <property type="molecule type" value="Genomic_DNA"/>
</dbReference>
<accession>A0A8S2UH57</accession>
<protein>
    <submittedName>
        <fullName evidence="1">Uncharacterized protein</fullName>
    </submittedName>
</protein>
<dbReference type="EMBL" id="CAJOBI010042944">
    <property type="protein sequence ID" value="CAF4333237.1"/>
    <property type="molecule type" value="Genomic_DNA"/>
</dbReference>
<name>A0A8S2UH57_9BILA</name>
<dbReference type="AlphaFoldDB" id="A0A8S2UH57"/>
<sequence>VQLYESMRLIPIDDLLNVAIDGGFNALQATVVTIQELKQYLCDDNSNDTFIVQCFLSHLDLDGPLNQVIAKRW</sequence>
<evidence type="ECO:0000313" key="3">
    <source>
        <dbReference type="Proteomes" id="UP000676336"/>
    </source>
</evidence>
<reference evidence="1" key="1">
    <citation type="submission" date="2021-02" db="EMBL/GenBank/DDBJ databases">
        <authorList>
            <person name="Nowell W R."/>
        </authorList>
    </citation>
    <scope>NUCLEOTIDE SEQUENCE</scope>
</reference>